<keyword evidence="1" id="KW-0255">Endonuclease</keyword>
<gene>
    <name evidence="1" type="ORF">IQ222_10105</name>
</gene>
<dbReference type="EMBL" id="JADEWF010000028">
    <property type="protein sequence ID" value="MBE9219137.1"/>
    <property type="molecule type" value="Genomic_DNA"/>
</dbReference>
<reference evidence="1" key="1">
    <citation type="submission" date="2020-10" db="EMBL/GenBank/DDBJ databases">
        <authorList>
            <person name="Castelo-Branco R."/>
            <person name="Eusebio N."/>
            <person name="Adriana R."/>
            <person name="Vieira A."/>
            <person name="Brugerolle De Fraissinette N."/>
            <person name="Rezende De Castro R."/>
            <person name="Schneider M.P."/>
            <person name="Vasconcelos V."/>
            <person name="Leao P.N."/>
        </authorList>
    </citation>
    <scope>NUCLEOTIDE SEQUENCE</scope>
    <source>
        <strain evidence="1">LEGE 04289</strain>
    </source>
</reference>
<keyword evidence="1" id="KW-0540">Nuclease</keyword>
<comment type="caution">
    <text evidence="1">The sequence shown here is derived from an EMBL/GenBank/DDBJ whole genome shotgun (WGS) entry which is preliminary data.</text>
</comment>
<proteinExistence type="predicted"/>
<organism evidence="1 2">
    <name type="scientific">Dolichospermum flos-aquae LEGE 04289</name>
    <dbReference type="NCBI Taxonomy" id="1828708"/>
    <lineage>
        <taxon>Bacteria</taxon>
        <taxon>Bacillati</taxon>
        <taxon>Cyanobacteriota</taxon>
        <taxon>Cyanophyceae</taxon>
        <taxon>Nostocales</taxon>
        <taxon>Aphanizomenonaceae</taxon>
        <taxon>Dolichospermum</taxon>
    </lineage>
</organism>
<keyword evidence="1" id="KW-0378">Hydrolase</keyword>
<sequence>MVSEPTRRLIRKRAKFLCEYCHSPEYLSPDRFTIDHIMPQSLGGSDELDNKERLIEQLRKLGVEPDSDNLTL</sequence>
<evidence type="ECO:0000313" key="2">
    <source>
        <dbReference type="Proteomes" id="UP000597867"/>
    </source>
</evidence>
<evidence type="ECO:0000313" key="1">
    <source>
        <dbReference type="EMBL" id="MBE9219137.1"/>
    </source>
</evidence>
<accession>A0ACC5Q3A9</accession>
<keyword evidence="2" id="KW-1185">Reference proteome</keyword>
<dbReference type="Proteomes" id="UP000597867">
    <property type="component" value="Unassembled WGS sequence"/>
</dbReference>
<protein>
    <submittedName>
        <fullName evidence="1">HNH endonuclease</fullName>
    </submittedName>
</protein>
<name>A0ACC5Q3A9_DOLFA</name>